<evidence type="ECO:0000313" key="1">
    <source>
        <dbReference type="EMBL" id="CEK70615.1"/>
    </source>
</evidence>
<proteinExistence type="predicted"/>
<reference evidence="1" key="1">
    <citation type="submission" date="2014-12" db="EMBL/GenBank/DDBJ databases">
        <title>Insight into the proteome of Arion vulgaris.</title>
        <authorList>
            <person name="Aradska J."/>
            <person name="Bulat T."/>
            <person name="Smidak R."/>
            <person name="Sarate P."/>
            <person name="Gangsoo J."/>
            <person name="Sialana F."/>
            <person name="Bilban M."/>
            <person name="Lubec G."/>
        </authorList>
    </citation>
    <scope>NUCLEOTIDE SEQUENCE</scope>
    <source>
        <tissue evidence="1">Skin</tissue>
    </source>
</reference>
<dbReference type="AlphaFoldDB" id="A0A0B6ZS90"/>
<sequence length="51" mass="5666">SCDSLVKHTPLSPAQASISTCTTYKENCGSIYARKEIERNVKKMMGGRCDR</sequence>
<name>A0A0B6ZS90_9EUPU</name>
<gene>
    <name evidence="1" type="primary">ORF74933</name>
</gene>
<dbReference type="EMBL" id="HACG01023750">
    <property type="protein sequence ID" value="CEK70615.1"/>
    <property type="molecule type" value="Transcribed_RNA"/>
</dbReference>
<organism evidence="1">
    <name type="scientific">Arion vulgaris</name>
    <dbReference type="NCBI Taxonomy" id="1028688"/>
    <lineage>
        <taxon>Eukaryota</taxon>
        <taxon>Metazoa</taxon>
        <taxon>Spiralia</taxon>
        <taxon>Lophotrochozoa</taxon>
        <taxon>Mollusca</taxon>
        <taxon>Gastropoda</taxon>
        <taxon>Heterobranchia</taxon>
        <taxon>Euthyneura</taxon>
        <taxon>Panpulmonata</taxon>
        <taxon>Eupulmonata</taxon>
        <taxon>Stylommatophora</taxon>
        <taxon>Helicina</taxon>
        <taxon>Arionoidea</taxon>
        <taxon>Arionidae</taxon>
        <taxon>Arion</taxon>
    </lineage>
</organism>
<accession>A0A0B6ZS90</accession>
<protein>
    <submittedName>
        <fullName evidence="1">Uncharacterized protein</fullName>
    </submittedName>
</protein>
<feature type="non-terminal residue" evidence="1">
    <location>
        <position position="1"/>
    </location>
</feature>